<dbReference type="EMBL" id="JBHSGN010000034">
    <property type="protein sequence ID" value="MFC4672860.1"/>
    <property type="molecule type" value="Genomic_DNA"/>
</dbReference>
<evidence type="ECO:0008006" key="3">
    <source>
        <dbReference type="Google" id="ProtNLM"/>
    </source>
</evidence>
<dbReference type="Gene3D" id="3.30.420.240">
    <property type="match status" value="1"/>
</dbReference>
<organism evidence="1 2">
    <name type="scientific">Dysgonomonas termitidis</name>
    <dbReference type="NCBI Taxonomy" id="1516126"/>
    <lineage>
        <taxon>Bacteria</taxon>
        <taxon>Pseudomonadati</taxon>
        <taxon>Bacteroidota</taxon>
        <taxon>Bacteroidia</taxon>
        <taxon>Bacteroidales</taxon>
        <taxon>Dysgonomonadaceae</taxon>
        <taxon>Dysgonomonas</taxon>
    </lineage>
</organism>
<evidence type="ECO:0000313" key="1">
    <source>
        <dbReference type="EMBL" id="MFC4672860.1"/>
    </source>
</evidence>
<accession>A0ABV9KSC0</accession>
<gene>
    <name evidence="1" type="ORF">ACFO6W_04055</name>
</gene>
<sequence>VAVGELTGDCSPALSKLEPTRVQEILQNIRFIEDKEALADMHTSDPVLKAIKERNKLKVWEFPDTEIRVSDRYLVIFDPQKGVSESADWGVITVIDRYWMMHGCAPEIVAEWRGRIDKDISIWIAAQIARYYNDALLIIESNTYDTDIKTDESELIFDTLVKHYPNLYSRTPADKIREGLPAKYGFHTNRSTKTMIIANYVAIIREKGYIERNGEALNEARVYEQKKNGSYGAKEGKHDDILMTRMIGLYICFQLALPVLLDEVKKVKVKRSVGEASF</sequence>
<protein>
    <recommendedName>
        <fullName evidence="3">Terminase</fullName>
    </recommendedName>
</protein>
<name>A0ABV9KSC0_9BACT</name>
<feature type="non-terminal residue" evidence="1">
    <location>
        <position position="1"/>
    </location>
</feature>
<reference evidence="2" key="1">
    <citation type="journal article" date="2019" name="Int. J. Syst. Evol. Microbiol.">
        <title>The Global Catalogue of Microorganisms (GCM) 10K type strain sequencing project: providing services to taxonomists for standard genome sequencing and annotation.</title>
        <authorList>
            <consortium name="The Broad Institute Genomics Platform"/>
            <consortium name="The Broad Institute Genome Sequencing Center for Infectious Disease"/>
            <person name="Wu L."/>
            <person name="Ma J."/>
        </authorList>
    </citation>
    <scope>NUCLEOTIDE SEQUENCE [LARGE SCALE GENOMIC DNA]</scope>
    <source>
        <strain evidence="2">CCUG 66188</strain>
    </source>
</reference>
<proteinExistence type="predicted"/>
<keyword evidence="2" id="KW-1185">Reference proteome</keyword>
<evidence type="ECO:0000313" key="2">
    <source>
        <dbReference type="Proteomes" id="UP001596023"/>
    </source>
</evidence>
<comment type="caution">
    <text evidence="1">The sequence shown here is derived from an EMBL/GenBank/DDBJ whole genome shotgun (WGS) entry which is preliminary data.</text>
</comment>
<dbReference type="Proteomes" id="UP001596023">
    <property type="component" value="Unassembled WGS sequence"/>
</dbReference>